<dbReference type="EMBL" id="MF063068">
    <property type="protein sequence ID" value="ARV77442.1"/>
    <property type="molecule type" value="Genomic_DNA"/>
</dbReference>
<protein>
    <submittedName>
        <fullName evidence="1">Uncharacterized protein</fullName>
    </submittedName>
</protein>
<dbReference type="Proteomes" id="UP000224829">
    <property type="component" value="Segment"/>
</dbReference>
<accession>A0A1Y0SV92</accession>
<keyword evidence="2" id="KW-1185">Reference proteome</keyword>
<reference evidence="1 2" key="1">
    <citation type="submission" date="2017-05" db="EMBL/GenBank/DDBJ databases">
        <authorList>
            <person name="Song R."/>
            <person name="Chenine A.L."/>
            <person name="Ruprecht R.M."/>
        </authorList>
    </citation>
    <scope>NUCLEOTIDE SEQUENCE [LARGE SCALE GENOMIC DNA]</scope>
</reference>
<name>A0A1Y0SV92_9CAUD</name>
<sequence>MLQLLANEIAQYNDTHNVNKLAPYHNSTHMGIAYVIAKELWAIEKNDPNYVMSAPEEVLEVMLMLGVLFHDVNHSGGILTDRENILWAIKELKQFCLVHSQVINGVFAKKHPTWVAPAMWSAVGIIDCTEFPFVKHPATKLECIMRDADVLYTAYVGDPKLVMEDLRTEISTARKYNVTYEEMVIGQSAFMKGITMYTKAGQAMWDRLAQPYMDKLCAYALEHADAIPA</sequence>
<proteinExistence type="predicted"/>
<dbReference type="SUPFAM" id="SSF109604">
    <property type="entry name" value="HD-domain/PDEase-like"/>
    <property type="match status" value="1"/>
</dbReference>
<organism evidence="1 2">
    <name type="scientific">Pseudomonas phage Noxifer</name>
    <dbReference type="NCBI Taxonomy" id="2006684"/>
    <lineage>
        <taxon>Viruses</taxon>
        <taxon>Duplodnaviria</taxon>
        <taxon>Heunggongvirae</taxon>
        <taxon>Uroviricota</taxon>
        <taxon>Caudoviricetes</taxon>
        <taxon>Chimalliviridae</taxon>
        <taxon>Noxifervirus</taxon>
        <taxon>Noxifervirus noxifer</taxon>
    </lineage>
</organism>
<evidence type="ECO:0000313" key="1">
    <source>
        <dbReference type="EMBL" id="ARV77442.1"/>
    </source>
</evidence>
<evidence type="ECO:0000313" key="2">
    <source>
        <dbReference type="Proteomes" id="UP000224829"/>
    </source>
</evidence>
<gene>
    <name evidence="1" type="ORF">NOXIFER_277</name>
</gene>